<dbReference type="CDD" id="cd06170">
    <property type="entry name" value="LuxR_C_like"/>
    <property type="match status" value="1"/>
</dbReference>
<name>A0A917SZF0_9ACTN</name>
<evidence type="ECO:0000256" key="2">
    <source>
        <dbReference type="ARBA" id="ARBA00022840"/>
    </source>
</evidence>
<accession>A0A917SZF0</accession>
<dbReference type="InterPro" id="IPR036388">
    <property type="entry name" value="WH-like_DNA-bd_sf"/>
</dbReference>
<dbReference type="InterPro" id="IPR016032">
    <property type="entry name" value="Sig_transdc_resp-reg_C-effctor"/>
</dbReference>
<feature type="domain" description="HTH luxR-type" evidence="3">
    <location>
        <begin position="781"/>
        <end position="846"/>
    </location>
</feature>
<dbReference type="PRINTS" id="PR00038">
    <property type="entry name" value="HTHLUXR"/>
</dbReference>
<evidence type="ECO:0000313" key="4">
    <source>
        <dbReference type="EMBL" id="GGM03586.1"/>
    </source>
</evidence>
<evidence type="ECO:0000259" key="3">
    <source>
        <dbReference type="PROSITE" id="PS50043"/>
    </source>
</evidence>
<keyword evidence="1" id="KW-0547">Nucleotide-binding</keyword>
<sequence length="846" mass="89377">MDELVSRDAEIDRLRSCVAGLVDGVGGCVWIDGEPGIGKSALVRRLLEMAAAAGCRSRTGRARPADHTAAYRSLARCLSARLPAGDASVAAEQRLLDLVERLCAGGPAVVVLDDLQWADDASLLTWRRLGERTGTAPLLLVAACRPVPRRRAVTLLRQHLADRRAMILEPAALEPVAASTLATALAGAVPGGRLRSLVDAAGGNPRYLRELIDGLVREHRIRIADGTADLVDAGAEAGTTAAAVAAHLGFLSPAVLDALRAATLLGSEFSVRDLSLVTGQPATSLSGVIREAFTAGVLTERGQLLTFRHPILINALYATIPASERADRHRRAATAMARAGLRPVLIAAQLRAAGAPADEWVPGWLGRVAPALTAQAPVEAVPVLEHVLQRPDLDGALRSELRWALAHGLVAAGRTPDALGVVAETLTAEALEPVWRARFDVLRAGLAGTAEVQPPDGCDDPLTAGTALQFTALRQFQRGALDAARESTAQALRLAGDDVRLSGVRAAALAVRIHVLTALGQIGPARELLAERHPDTAGPVVAAGAEHDFWTGRWEHAAGARLPEPGDVPSRLQCAGVRALIALYRDEPLTEPPRLDPGPADDDLVTIAPRHLHAQALWAQRRGRPDEALGRLAPLVRDGTAAALRQVFLPWLVRLAGEHGEPGLAEAAVRAAAADAADAAMPVLPAVAAHCHGLLGTEPGEVARAADDYERLSMPIRAADALLDVALLHARRDERDPARAAWRDAVTAYTAVGAAGAIRHGSARLAEHGVRLPPLRRRKRPETGWAALTPTEVTIARLVAAGRSTPDIATELFLSRRTVESHLSHIMSKLAVRSRIEVARLVPAEP</sequence>
<dbReference type="PROSITE" id="PS00622">
    <property type="entry name" value="HTH_LUXR_1"/>
    <property type="match status" value="1"/>
</dbReference>
<dbReference type="GO" id="GO:0003677">
    <property type="term" value="F:DNA binding"/>
    <property type="evidence" value="ECO:0007669"/>
    <property type="project" value="InterPro"/>
</dbReference>
<reference evidence="4" key="1">
    <citation type="journal article" date="2014" name="Int. J. Syst. Evol. Microbiol.">
        <title>Complete genome sequence of Corynebacterium casei LMG S-19264T (=DSM 44701T), isolated from a smear-ripened cheese.</title>
        <authorList>
            <consortium name="US DOE Joint Genome Institute (JGI-PGF)"/>
            <person name="Walter F."/>
            <person name="Albersmeier A."/>
            <person name="Kalinowski J."/>
            <person name="Ruckert C."/>
        </authorList>
    </citation>
    <scope>NUCLEOTIDE SEQUENCE</scope>
    <source>
        <strain evidence="4">JCM 19831</strain>
    </source>
</reference>
<dbReference type="Gene3D" id="3.40.50.300">
    <property type="entry name" value="P-loop containing nucleotide triphosphate hydrolases"/>
    <property type="match status" value="1"/>
</dbReference>
<dbReference type="PANTHER" id="PTHR16305:SF35">
    <property type="entry name" value="TRANSCRIPTIONAL ACTIVATOR DOMAIN"/>
    <property type="match status" value="1"/>
</dbReference>
<proteinExistence type="predicted"/>
<dbReference type="EMBL" id="BMPI01000001">
    <property type="protein sequence ID" value="GGM03586.1"/>
    <property type="molecule type" value="Genomic_DNA"/>
</dbReference>
<dbReference type="Pfam" id="PF13191">
    <property type="entry name" value="AAA_16"/>
    <property type="match status" value="1"/>
</dbReference>
<dbReference type="SUPFAM" id="SSF52540">
    <property type="entry name" value="P-loop containing nucleoside triphosphate hydrolases"/>
    <property type="match status" value="1"/>
</dbReference>
<evidence type="ECO:0000256" key="1">
    <source>
        <dbReference type="ARBA" id="ARBA00022741"/>
    </source>
</evidence>
<dbReference type="GO" id="GO:0006355">
    <property type="term" value="P:regulation of DNA-templated transcription"/>
    <property type="evidence" value="ECO:0007669"/>
    <property type="project" value="InterPro"/>
</dbReference>
<dbReference type="InterPro" id="IPR041664">
    <property type="entry name" value="AAA_16"/>
</dbReference>
<comment type="caution">
    <text evidence="4">The sequence shown here is derived from an EMBL/GenBank/DDBJ whole genome shotgun (WGS) entry which is preliminary data.</text>
</comment>
<dbReference type="InterPro" id="IPR000792">
    <property type="entry name" value="Tscrpt_reg_LuxR_C"/>
</dbReference>
<dbReference type="SUPFAM" id="SSF46894">
    <property type="entry name" value="C-terminal effector domain of the bipartite response regulators"/>
    <property type="match status" value="1"/>
</dbReference>
<gene>
    <name evidence="4" type="ORF">GCM10007977_001170</name>
</gene>
<dbReference type="Proteomes" id="UP000642070">
    <property type="component" value="Unassembled WGS sequence"/>
</dbReference>
<dbReference type="Gene3D" id="1.10.10.10">
    <property type="entry name" value="Winged helix-like DNA-binding domain superfamily/Winged helix DNA-binding domain"/>
    <property type="match status" value="1"/>
</dbReference>
<keyword evidence="5" id="KW-1185">Reference proteome</keyword>
<dbReference type="GO" id="GO:0005524">
    <property type="term" value="F:ATP binding"/>
    <property type="evidence" value="ECO:0007669"/>
    <property type="project" value="UniProtKB-KW"/>
</dbReference>
<keyword evidence="2" id="KW-0067">ATP-binding</keyword>
<evidence type="ECO:0000313" key="5">
    <source>
        <dbReference type="Proteomes" id="UP000642070"/>
    </source>
</evidence>
<protein>
    <recommendedName>
        <fullName evidence="3">HTH luxR-type domain-containing protein</fullName>
    </recommendedName>
</protein>
<dbReference type="SMART" id="SM00421">
    <property type="entry name" value="HTH_LUXR"/>
    <property type="match status" value="1"/>
</dbReference>
<dbReference type="AlphaFoldDB" id="A0A917SZF0"/>
<dbReference type="PANTHER" id="PTHR16305">
    <property type="entry name" value="TESTICULAR SOLUBLE ADENYLYL CYCLASE"/>
    <property type="match status" value="1"/>
</dbReference>
<dbReference type="InterPro" id="IPR027417">
    <property type="entry name" value="P-loop_NTPase"/>
</dbReference>
<dbReference type="Pfam" id="PF00196">
    <property type="entry name" value="GerE"/>
    <property type="match status" value="1"/>
</dbReference>
<dbReference type="GO" id="GO:0004016">
    <property type="term" value="F:adenylate cyclase activity"/>
    <property type="evidence" value="ECO:0007669"/>
    <property type="project" value="TreeGrafter"/>
</dbReference>
<dbReference type="PROSITE" id="PS50043">
    <property type="entry name" value="HTH_LUXR_2"/>
    <property type="match status" value="1"/>
</dbReference>
<reference evidence="4" key="2">
    <citation type="submission" date="2020-09" db="EMBL/GenBank/DDBJ databases">
        <authorList>
            <person name="Sun Q."/>
            <person name="Ohkuma M."/>
        </authorList>
    </citation>
    <scope>NUCLEOTIDE SEQUENCE</scope>
    <source>
        <strain evidence="4">JCM 19831</strain>
    </source>
</reference>
<organism evidence="4 5">
    <name type="scientific">Dactylosporangium sucinum</name>
    <dbReference type="NCBI Taxonomy" id="1424081"/>
    <lineage>
        <taxon>Bacteria</taxon>
        <taxon>Bacillati</taxon>
        <taxon>Actinomycetota</taxon>
        <taxon>Actinomycetes</taxon>
        <taxon>Micromonosporales</taxon>
        <taxon>Micromonosporaceae</taxon>
        <taxon>Dactylosporangium</taxon>
    </lineage>
</organism>
<dbReference type="RefSeq" id="WP_190247672.1">
    <property type="nucleotide sequence ID" value="NZ_BMPI01000001.1"/>
</dbReference>
<dbReference type="GO" id="GO:0005737">
    <property type="term" value="C:cytoplasm"/>
    <property type="evidence" value="ECO:0007669"/>
    <property type="project" value="TreeGrafter"/>
</dbReference>